<evidence type="ECO:0000259" key="4">
    <source>
        <dbReference type="PROSITE" id="PS50948"/>
    </source>
</evidence>
<name>A0ABD3F177_9STRA</name>
<evidence type="ECO:0000256" key="3">
    <source>
        <dbReference type="SAM" id="SignalP"/>
    </source>
</evidence>
<dbReference type="Gene3D" id="3.50.4.10">
    <property type="entry name" value="Hepatocyte Growth Factor"/>
    <property type="match status" value="4"/>
</dbReference>
<feature type="signal peptide" evidence="3">
    <location>
        <begin position="1"/>
        <end position="17"/>
    </location>
</feature>
<feature type="domain" description="Apple" evidence="4">
    <location>
        <begin position="264"/>
        <end position="331"/>
    </location>
</feature>
<keyword evidence="6" id="KW-1185">Reference proteome</keyword>
<accession>A0ABD3F177</accession>
<dbReference type="EMBL" id="JBIMZQ010000040">
    <property type="protein sequence ID" value="KAL3660557.1"/>
    <property type="molecule type" value="Genomic_DNA"/>
</dbReference>
<keyword evidence="1" id="KW-0677">Repeat</keyword>
<sequence length="331" mass="34462">MKTFVLVLFSTVSLTAASVQNESLANSTHRGLQVNFEPGVEFNQAQCVVENGFDYSGNDIGSAPAPTPWDCCVPCSNRAGCRAYTWTNLNDGTCWFKSGRGTINVNSGARSAIMSSTSGCQLETNVDYQGNDIGSASASRASDCCTLCTNRAGCRAFTFTGGTCWLKSSKGQMVVSTGATSGTPYLEAATCGLETGLDYVGNDIGSAPSSTAGGCCSICQNFGGCRAFSWSGGTCWLKNRKDATIRRDGVISGQSTANPPAPSCAMEQNVDYSGASVGTARSADAYGCCSICTRTPNCRAFSWNNYVGGTCWMKSARGTATPSTGVFSSVV</sequence>
<dbReference type="PROSITE" id="PS50948">
    <property type="entry name" value="PAN"/>
    <property type="match status" value="2"/>
</dbReference>
<dbReference type="PANTHER" id="PTHR33946">
    <property type="match status" value="1"/>
</dbReference>
<reference evidence="5 6" key="1">
    <citation type="submission" date="2024-09" db="EMBL/GenBank/DDBJ databases">
        <title>Genome sequencing and assembly of Phytophthora oleae, isolate VK10A, causative agent of rot of olive drupes.</title>
        <authorList>
            <person name="Conti Taguali S."/>
            <person name="Riolo M."/>
            <person name="La Spada F."/>
            <person name="Cacciola S.O."/>
            <person name="Dionisio G."/>
        </authorList>
    </citation>
    <scope>NUCLEOTIDE SEQUENCE [LARGE SCALE GENOMIC DNA]</scope>
    <source>
        <strain evidence="5 6">VK10A</strain>
    </source>
</reference>
<feature type="chain" id="PRO_5044879649" description="Apple domain-containing protein" evidence="3">
    <location>
        <begin position="18"/>
        <end position="331"/>
    </location>
</feature>
<dbReference type="SMART" id="SM00223">
    <property type="entry name" value="APPLE"/>
    <property type="match status" value="4"/>
</dbReference>
<evidence type="ECO:0000256" key="1">
    <source>
        <dbReference type="ARBA" id="ARBA00022737"/>
    </source>
</evidence>
<dbReference type="SUPFAM" id="SSF57414">
    <property type="entry name" value="Hairpin loop containing domain-like"/>
    <property type="match status" value="1"/>
</dbReference>
<keyword evidence="2" id="KW-1015">Disulfide bond</keyword>
<evidence type="ECO:0000313" key="5">
    <source>
        <dbReference type="EMBL" id="KAL3660557.1"/>
    </source>
</evidence>
<gene>
    <name evidence="5" type="ORF">V7S43_014312</name>
</gene>
<dbReference type="PANTHER" id="PTHR33946:SF4">
    <property type="entry name" value="COAGULATION FACTOR XI"/>
    <property type="match status" value="1"/>
</dbReference>
<proteinExistence type="predicted"/>
<dbReference type="CDD" id="cd01100">
    <property type="entry name" value="APPLE_Factor_XI_like"/>
    <property type="match status" value="2"/>
</dbReference>
<dbReference type="Proteomes" id="UP001632037">
    <property type="component" value="Unassembled WGS sequence"/>
</dbReference>
<comment type="caution">
    <text evidence="5">The sequence shown here is derived from an EMBL/GenBank/DDBJ whole genome shotgun (WGS) entry which is preliminary data.</text>
</comment>
<dbReference type="InterPro" id="IPR003609">
    <property type="entry name" value="Pan_app"/>
</dbReference>
<evidence type="ECO:0000256" key="2">
    <source>
        <dbReference type="ARBA" id="ARBA00023157"/>
    </source>
</evidence>
<dbReference type="AlphaFoldDB" id="A0ABD3F177"/>
<dbReference type="Pfam" id="PF14295">
    <property type="entry name" value="PAN_4"/>
    <property type="match status" value="4"/>
</dbReference>
<keyword evidence="3" id="KW-0732">Signal</keyword>
<protein>
    <recommendedName>
        <fullName evidence="4">Apple domain-containing protein</fullName>
    </recommendedName>
</protein>
<organism evidence="5 6">
    <name type="scientific">Phytophthora oleae</name>
    <dbReference type="NCBI Taxonomy" id="2107226"/>
    <lineage>
        <taxon>Eukaryota</taxon>
        <taxon>Sar</taxon>
        <taxon>Stramenopiles</taxon>
        <taxon>Oomycota</taxon>
        <taxon>Peronosporomycetes</taxon>
        <taxon>Peronosporales</taxon>
        <taxon>Peronosporaceae</taxon>
        <taxon>Phytophthora</taxon>
    </lineage>
</organism>
<feature type="domain" description="Apple" evidence="4">
    <location>
        <begin position="120"/>
        <end position="191"/>
    </location>
</feature>
<dbReference type="InterPro" id="IPR000177">
    <property type="entry name" value="Apple"/>
</dbReference>
<evidence type="ECO:0000313" key="6">
    <source>
        <dbReference type="Proteomes" id="UP001632037"/>
    </source>
</evidence>